<dbReference type="PANTHER" id="PTHR47976">
    <property type="entry name" value="G-TYPE LECTIN S-RECEPTOR-LIKE SERINE/THREONINE-PROTEIN KINASE SD2-5"/>
    <property type="match status" value="1"/>
</dbReference>
<evidence type="ECO:0000313" key="24">
    <source>
        <dbReference type="EMBL" id="RWR75044.1"/>
    </source>
</evidence>
<feature type="transmembrane region" description="Helical" evidence="20">
    <location>
        <begin position="439"/>
        <end position="461"/>
    </location>
</feature>
<dbReference type="Pfam" id="PF00069">
    <property type="entry name" value="Pkinase"/>
    <property type="match status" value="1"/>
</dbReference>
<feature type="signal peptide" evidence="21">
    <location>
        <begin position="1"/>
        <end position="19"/>
    </location>
</feature>
<reference evidence="24 25" key="1">
    <citation type="journal article" date="2019" name="Nat. Plants">
        <title>Stout camphor tree genome fills gaps in understanding of flowering plant genome evolution.</title>
        <authorList>
            <person name="Chaw S.M."/>
            <person name="Liu Y.C."/>
            <person name="Wu Y.W."/>
            <person name="Wang H.Y."/>
            <person name="Lin C.I."/>
            <person name="Wu C.S."/>
            <person name="Ke H.M."/>
            <person name="Chang L.Y."/>
            <person name="Hsu C.Y."/>
            <person name="Yang H.T."/>
            <person name="Sudianto E."/>
            <person name="Hsu M.H."/>
            <person name="Wu K.P."/>
            <person name="Wang L.N."/>
            <person name="Leebens-Mack J.H."/>
            <person name="Tsai I.J."/>
        </authorList>
    </citation>
    <scope>NUCLEOTIDE SEQUENCE [LARGE SCALE GENOMIC DNA]</scope>
    <source>
        <strain evidence="25">cv. Chaw 1501</strain>
        <tissue evidence="24">Young leaves</tissue>
    </source>
</reference>
<keyword evidence="12 20" id="KW-0472">Membrane</keyword>
<evidence type="ECO:0000256" key="21">
    <source>
        <dbReference type="SAM" id="SignalP"/>
    </source>
</evidence>
<dbReference type="FunFam" id="2.90.10.10:FF:000013">
    <property type="entry name" value="G-type lectin S-receptor-like serine/threonine-protein kinase LECRK1"/>
    <property type="match status" value="1"/>
</dbReference>
<accession>A0A443N949</accession>
<feature type="domain" description="Bulb-type lectin" evidence="23">
    <location>
        <begin position="13"/>
        <end position="140"/>
    </location>
</feature>
<evidence type="ECO:0000256" key="15">
    <source>
        <dbReference type="ARBA" id="ARBA00023180"/>
    </source>
</evidence>
<dbReference type="PROSITE" id="PS00107">
    <property type="entry name" value="PROTEIN_KINASE_ATP"/>
    <property type="match status" value="1"/>
</dbReference>
<evidence type="ECO:0000256" key="16">
    <source>
        <dbReference type="ARBA" id="ARBA00047899"/>
    </source>
</evidence>
<protein>
    <recommendedName>
        <fullName evidence="18">Receptor-like serine/threonine-protein kinase</fullName>
        <ecNumber evidence="18">2.7.11.1</ecNumber>
    </recommendedName>
</protein>
<keyword evidence="6 21" id="KW-0732">Signal</keyword>
<dbReference type="EC" id="2.7.11.1" evidence="18"/>
<sequence length="780" mass="86940">MATIFAILLCFSAFSLATAQQITLGSALSPTTNPTSWLSPSGRFAFGFYPEGSGFAVGIWLRTIPNKTIVWTAHRNDPPVSIDTRLVLNNSGWLLLIGPAGAQVKPISNASEPASSASMHDSGNFVLYNSNSRILWQSFDYPTDTILVGQPLKVDAVLISSASSFNHSTGGFTLVMHFPGALVNVPIIRTNTIDDIYWDSGTTGQGYNVSMNLGDDGRIYLLNNTGFNIKNLTNGTGYPLNPLVTYRVTLDADGIFRLYSHNFSSNSSSTPTVLWAPIIDGCRVYGLCGLNGFCTLMDTEADCSCPPGFNFVDPDYQFRGCGRNFTRPSCARNKKENIGYSMESLENTAWLNEPYEFHLSMTKDECRDSCLQDCYCEAALYSDGICNKQKLPLSFGRRSVSGTTATTTFIKVGSVNPADEPSIWTGTPANRRRGVRIEILIACIALAAGSFIGFEIFYFLVYRRHRLRYEAINNQPNISLTEGISLRSFSFVELEKATKCFKEELGKGAFGTVFKGSLSNTFIAVKRLDNMVEEREREFQTEMRAIARIHHKNLVRLMGFCDDGSHKLLVYEYMSNGSLADLIFRPESHPNWDERVRITLDIARGILYLHEECETQIIHCDIKPQNILMDASHSAKLSDFGLAKLMKPDQTKTFTGIRGTRGYVAPEWHRNMPITVKADVYSFGVVLLEIICCRKNVEREAPENEIILSDWVYNCFKAGELTKLISEEEVDVSMLEKMLMIGLWCMQDEPSLRPSMKKVVQMLEGIVDIPVPPINSFVSS</sequence>
<evidence type="ECO:0000313" key="25">
    <source>
        <dbReference type="Proteomes" id="UP000283530"/>
    </source>
</evidence>
<keyword evidence="25" id="KW-1185">Reference proteome</keyword>
<dbReference type="PROSITE" id="PS50927">
    <property type="entry name" value="BULB_LECTIN"/>
    <property type="match status" value="1"/>
</dbReference>
<dbReference type="Gene3D" id="2.90.10.10">
    <property type="entry name" value="Bulb-type lectin domain"/>
    <property type="match status" value="2"/>
</dbReference>
<dbReference type="EMBL" id="QPKB01000001">
    <property type="protein sequence ID" value="RWR75044.1"/>
    <property type="molecule type" value="Genomic_DNA"/>
</dbReference>
<dbReference type="Gene3D" id="1.10.510.10">
    <property type="entry name" value="Transferase(Phosphotransferase) domain 1"/>
    <property type="match status" value="1"/>
</dbReference>
<dbReference type="PROSITE" id="PS00108">
    <property type="entry name" value="PROTEIN_KINASE_ST"/>
    <property type="match status" value="1"/>
</dbReference>
<keyword evidence="9 18" id="KW-0418">Kinase</keyword>
<dbReference type="InterPro" id="IPR036426">
    <property type="entry name" value="Bulb-type_lectin_dom_sf"/>
</dbReference>
<keyword evidence="10 18" id="KW-0067">ATP-binding</keyword>
<evidence type="ECO:0000259" key="23">
    <source>
        <dbReference type="PROSITE" id="PS50927"/>
    </source>
</evidence>
<evidence type="ECO:0000256" key="8">
    <source>
        <dbReference type="ARBA" id="ARBA00022741"/>
    </source>
</evidence>
<keyword evidence="5 20" id="KW-0812">Transmembrane</keyword>
<dbReference type="GO" id="GO:0030246">
    <property type="term" value="F:carbohydrate binding"/>
    <property type="evidence" value="ECO:0007669"/>
    <property type="project" value="UniProtKB-KW"/>
</dbReference>
<evidence type="ECO:0000256" key="12">
    <source>
        <dbReference type="ARBA" id="ARBA00023136"/>
    </source>
</evidence>
<evidence type="ECO:0000256" key="6">
    <source>
        <dbReference type="ARBA" id="ARBA00022729"/>
    </source>
</evidence>
<dbReference type="Pfam" id="PF00954">
    <property type="entry name" value="S_locus_glycop"/>
    <property type="match status" value="1"/>
</dbReference>
<feature type="domain" description="Protein kinase" evidence="22">
    <location>
        <begin position="499"/>
        <end position="778"/>
    </location>
</feature>
<evidence type="ECO:0000256" key="20">
    <source>
        <dbReference type="SAM" id="Phobius"/>
    </source>
</evidence>
<evidence type="ECO:0000256" key="19">
    <source>
        <dbReference type="PROSITE-ProRule" id="PRU10141"/>
    </source>
</evidence>
<dbReference type="Gene3D" id="3.30.200.20">
    <property type="entry name" value="Phosphorylase Kinase, domain 1"/>
    <property type="match status" value="1"/>
</dbReference>
<dbReference type="Proteomes" id="UP000283530">
    <property type="component" value="Unassembled WGS sequence"/>
</dbReference>
<keyword evidence="14" id="KW-0675">Receptor</keyword>
<dbReference type="GO" id="GO:0005524">
    <property type="term" value="F:ATP binding"/>
    <property type="evidence" value="ECO:0007669"/>
    <property type="project" value="UniProtKB-UniRule"/>
</dbReference>
<keyword evidence="4 18" id="KW-0808">Transferase</keyword>
<comment type="subcellular location">
    <subcellularLocation>
        <location evidence="1">Membrane</location>
        <topology evidence="1">Single-pass type I membrane protein</topology>
    </subcellularLocation>
</comment>
<dbReference type="InterPro" id="IPR000858">
    <property type="entry name" value="S_locus_glycoprot_dom"/>
</dbReference>
<keyword evidence="15" id="KW-0325">Glycoprotein</keyword>
<evidence type="ECO:0000259" key="22">
    <source>
        <dbReference type="PROSITE" id="PS50011"/>
    </source>
</evidence>
<comment type="similarity">
    <text evidence="18">Belongs to the protein kinase superfamily. Ser/Thr protein kinase family.</text>
</comment>
<evidence type="ECO:0000256" key="1">
    <source>
        <dbReference type="ARBA" id="ARBA00004479"/>
    </source>
</evidence>
<dbReference type="OrthoDB" id="758220at2759"/>
<dbReference type="GO" id="GO:0106310">
    <property type="term" value="F:protein serine kinase activity"/>
    <property type="evidence" value="ECO:0007669"/>
    <property type="project" value="RHEA"/>
</dbReference>
<evidence type="ECO:0000256" key="5">
    <source>
        <dbReference type="ARBA" id="ARBA00022692"/>
    </source>
</evidence>
<evidence type="ECO:0000256" key="17">
    <source>
        <dbReference type="ARBA" id="ARBA00048679"/>
    </source>
</evidence>
<dbReference type="FunFam" id="2.90.10.10:FF:000026">
    <property type="entry name" value="Serine/threonine-protein kinase"/>
    <property type="match status" value="1"/>
</dbReference>
<comment type="catalytic activity">
    <reaction evidence="17 18">
        <text>L-seryl-[protein] + ATP = O-phospho-L-seryl-[protein] + ADP + H(+)</text>
        <dbReference type="Rhea" id="RHEA:17989"/>
        <dbReference type="Rhea" id="RHEA-COMP:9863"/>
        <dbReference type="Rhea" id="RHEA-COMP:11604"/>
        <dbReference type="ChEBI" id="CHEBI:15378"/>
        <dbReference type="ChEBI" id="CHEBI:29999"/>
        <dbReference type="ChEBI" id="CHEBI:30616"/>
        <dbReference type="ChEBI" id="CHEBI:83421"/>
        <dbReference type="ChEBI" id="CHEBI:456216"/>
        <dbReference type="EC" id="2.7.11.1"/>
    </reaction>
</comment>
<feature type="binding site" evidence="19">
    <location>
        <position position="526"/>
    </location>
    <ligand>
        <name>ATP</name>
        <dbReference type="ChEBI" id="CHEBI:30616"/>
    </ligand>
</feature>
<dbReference type="SUPFAM" id="SSF56112">
    <property type="entry name" value="Protein kinase-like (PK-like)"/>
    <property type="match status" value="1"/>
</dbReference>
<evidence type="ECO:0000256" key="9">
    <source>
        <dbReference type="ARBA" id="ARBA00022777"/>
    </source>
</evidence>
<dbReference type="GO" id="GO:0016020">
    <property type="term" value="C:membrane"/>
    <property type="evidence" value="ECO:0007669"/>
    <property type="project" value="UniProtKB-SubCell"/>
</dbReference>
<name>A0A443N949_9MAGN</name>
<dbReference type="InterPro" id="IPR000719">
    <property type="entry name" value="Prot_kinase_dom"/>
</dbReference>
<dbReference type="FunFam" id="3.30.200.20:FF:000059">
    <property type="entry name" value="S-receptor-like serine/threonine-protein kinase"/>
    <property type="match status" value="1"/>
</dbReference>
<gene>
    <name evidence="24" type="ORF">CKAN_00340700</name>
</gene>
<evidence type="ECO:0000256" key="10">
    <source>
        <dbReference type="ARBA" id="ARBA00022840"/>
    </source>
</evidence>
<evidence type="ECO:0000256" key="13">
    <source>
        <dbReference type="ARBA" id="ARBA00023157"/>
    </source>
</evidence>
<dbReference type="SMART" id="SM00108">
    <property type="entry name" value="B_lectin"/>
    <property type="match status" value="1"/>
</dbReference>
<dbReference type="GO" id="GO:0004674">
    <property type="term" value="F:protein serine/threonine kinase activity"/>
    <property type="evidence" value="ECO:0007669"/>
    <property type="project" value="UniProtKB-KW"/>
</dbReference>
<keyword evidence="13" id="KW-1015">Disulfide bond</keyword>
<dbReference type="Pfam" id="PF01453">
    <property type="entry name" value="B_lectin"/>
    <property type="match status" value="1"/>
</dbReference>
<dbReference type="GO" id="GO:0048544">
    <property type="term" value="P:recognition of pollen"/>
    <property type="evidence" value="ECO:0007669"/>
    <property type="project" value="InterPro"/>
</dbReference>
<dbReference type="SMART" id="SM00220">
    <property type="entry name" value="S_TKc"/>
    <property type="match status" value="1"/>
</dbReference>
<dbReference type="CDD" id="cd14066">
    <property type="entry name" value="STKc_IRAK"/>
    <property type="match status" value="1"/>
</dbReference>
<dbReference type="InterPro" id="IPR024171">
    <property type="entry name" value="SRK-like_kinase"/>
</dbReference>
<dbReference type="InterPro" id="IPR001480">
    <property type="entry name" value="Bulb-type_lectin_dom"/>
</dbReference>
<evidence type="ECO:0000256" key="2">
    <source>
        <dbReference type="ARBA" id="ARBA00022527"/>
    </source>
</evidence>
<dbReference type="PIRSF" id="PIRSF000641">
    <property type="entry name" value="SRK"/>
    <property type="match status" value="1"/>
</dbReference>
<keyword evidence="8 18" id="KW-0547">Nucleotide-binding</keyword>
<evidence type="ECO:0000256" key="11">
    <source>
        <dbReference type="ARBA" id="ARBA00022989"/>
    </source>
</evidence>
<evidence type="ECO:0000256" key="14">
    <source>
        <dbReference type="ARBA" id="ARBA00023170"/>
    </source>
</evidence>
<dbReference type="PROSITE" id="PS50011">
    <property type="entry name" value="PROTEIN_KINASE_DOM"/>
    <property type="match status" value="1"/>
</dbReference>
<keyword evidence="11 20" id="KW-1133">Transmembrane helix</keyword>
<dbReference type="FunFam" id="1.10.510.10:FF:000237">
    <property type="entry name" value="G-type lectin S-receptor-like serine/threonine-protein kinase"/>
    <property type="match status" value="1"/>
</dbReference>
<organism evidence="24 25">
    <name type="scientific">Cinnamomum micranthum f. kanehirae</name>
    <dbReference type="NCBI Taxonomy" id="337451"/>
    <lineage>
        <taxon>Eukaryota</taxon>
        <taxon>Viridiplantae</taxon>
        <taxon>Streptophyta</taxon>
        <taxon>Embryophyta</taxon>
        <taxon>Tracheophyta</taxon>
        <taxon>Spermatophyta</taxon>
        <taxon>Magnoliopsida</taxon>
        <taxon>Magnoliidae</taxon>
        <taxon>Laurales</taxon>
        <taxon>Lauraceae</taxon>
        <taxon>Cinnamomum</taxon>
    </lineage>
</organism>
<keyword evidence="3" id="KW-0245">EGF-like domain</keyword>
<evidence type="ECO:0000256" key="18">
    <source>
        <dbReference type="PIRNR" id="PIRNR000641"/>
    </source>
</evidence>
<proteinExistence type="inferred from homology"/>
<feature type="chain" id="PRO_5019040541" description="Receptor-like serine/threonine-protein kinase" evidence="21">
    <location>
        <begin position="20"/>
        <end position="780"/>
    </location>
</feature>
<keyword evidence="7" id="KW-0430">Lectin</keyword>
<evidence type="ECO:0000256" key="4">
    <source>
        <dbReference type="ARBA" id="ARBA00022679"/>
    </source>
</evidence>
<dbReference type="PANTHER" id="PTHR47976:SF27">
    <property type="entry name" value="RECEPTOR-LIKE SERINE_THREONINE-PROTEIN KINASE"/>
    <property type="match status" value="1"/>
</dbReference>
<keyword evidence="2 18" id="KW-0723">Serine/threonine-protein kinase</keyword>
<comment type="caution">
    <text evidence="24">The sequence shown here is derived from an EMBL/GenBank/DDBJ whole genome shotgun (WGS) entry which is preliminary data.</text>
</comment>
<dbReference type="STRING" id="337451.A0A443N949"/>
<comment type="catalytic activity">
    <reaction evidence="16 18">
        <text>L-threonyl-[protein] + ATP = O-phospho-L-threonyl-[protein] + ADP + H(+)</text>
        <dbReference type="Rhea" id="RHEA:46608"/>
        <dbReference type="Rhea" id="RHEA-COMP:11060"/>
        <dbReference type="Rhea" id="RHEA-COMP:11605"/>
        <dbReference type="ChEBI" id="CHEBI:15378"/>
        <dbReference type="ChEBI" id="CHEBI:30013"/>
        <dbReference type="ChEBI" id="CHEBI:30616"/>
        <dbReference type="ChEBI" id="CHEBI:61977"/>
        <dbReference type="ChEBI" id="CHEBI:456216"/>
        <dbReference type="EC" id="2.7.11.1"/>
    </reaction>
</comment>
<dbReference type="InterPro" id="IPR008271">
    <property type="entry name" value="Ser/Thr_kinase_AS"/>
</dbReference>
<dbReference type="InterPro" id="IPR011009">
    <property type="entry name" value="Kinase-like_dom_sf"/>
</dbReference>
<evidence type="ECO:0000256" key="3">
    <source>
        <dbReference type="ARBA" id="ARBA00022536"/>
    </source>
</evidence>
<dbReference type="AlphaFoldDB" id="A0A443N949"/>
<dbReference type="SUPFAM" id="SSF51110">
    <property type="entry name" value="alpha-D-mannose-specific plant lectins"/>
    <property type="match status" value="1"/>
</dbReference>
<dbReference type="InterPro" id="IPR017441">
    <property type="entry name" value="Protein_kinase_ATP_BS"/>
</dbReference>
<evidence type="ECO:0000256" key="7">
    <source>
        <dbReference type="ARBA" id="ARBA00022734"/>
    </source>
</evidence>
<dbReference type="InterPro" id="IPR051343">
    <property type="entry name" value="G-type_lectin_kinases/EP1-like"/>
</dbReference>